<dbReference type="InterPro" id="IPR011044">
    <property type="entry name" value="Quino_amine_DH_bsu"/>
</dbReference>
<keyword evidence="3" id="KW-1185">Reference proteome</keyword>
<keyword evidence="1" id="KW-0732">Signal</keyword>
<evidence type="ECO:0008006" key="4">
    <source>
        <dbReference type="Google" id="ProtNLM"/>
    </source>
</evidence>
<dbReference type="InterPro" id="IPR015943">
    <property type="entry name" value="WD40/YVTN_repeat-like_dom_sf"/>
</dbReference>
<sequence length="412" mass="45318">MLKSMKCHPFSRASLRALSLSALSVLVPATASAELLAMLNYESKVGQPNRREGIAVIDVDPNSPTFNQIVKDTPLPPDFVAHHIYYNKDVTKAYVTSLGHTELYVYDLSKFPDEKTVVSVPDCKVGEDITFSDDRKHWYLSCMGSNNVIVGDARSDKPIVTIGNDGSSDKFIKYPHGVMLNDDLDRIFVTSTVNPDDLNDAGETVSVIQASTRKILSTHKLSNKPSPSGEAPVEIAFIPHRKPQIAYINNLYGGALWTATWRPESEDFTFRKVFDFAETGQSLPLEMGFNEAVDRLYITTAKPGAFNIFDIEDPYTPKLLSTIPTAGGAHHFVLSPDHRHAIVQNSFINLPEMDDGSVSVIDLHQNKVVATVDVLKKAGLTPNCIIAMPNGIRAITETNAAKPLANRRLRGP</sequence>
<evidence type="ECO:0000313" key="2">
    <source>
        <dbReference type="EMBL" id="BBA36964.1"/>
    </source>
</evidence>
<dbReference type="Proteomes" id="UP000266313">
    <property type="component" value="Chromosome"/>
</dbReference>
<dbReference type="InterPro" id="IPR051200">
    <property type="entry name" value="Host-pathogen_enzymatic-act"/>
</dbReference>
<feature type="signal peptide" evidence="1">
    <location>
        <begin position="1"/>
        <end position="33"/>
    </location>
</feature>
<dbReference type="KEGG" id="mmai:sS8_5041"/>
<dbReference type="EMBL" id="AP017928">
    <property type="protein sequence ID" value="BBA36964.1"/>
    <property type="molecule type" value="Genomic_DNA"/>
</dbReference>
<name>A0A250KZQ1_9GAMM</name>
<dbReference type="AlphaFoldDB" id="A0A250KZQ1"/>
<feature type="chain" id="PRO_5013372626" description="YncE family protein" evidence="1">
    <location>
        <begin position="34"/>
        <end position="412"/>
    </location>
</feature>
<proteinExistence type="predicted"/>
<dbReference type="PANTHER" id="PTHR47197">
    <property type="entry name" value="PROTEIN NIRF"/>
    <property type="match status" value="1"/>
</dbReference>
<dbReference type="PANTHER" id="PTHR47197:SF3">
    <property type="entry name" value="DIHYDRO-HEME D1 DEHYDROGENASE"/>
    <property type="match status" value="1"/>
</dbReference>
<dbReference type="RefSeq" id="WP_232020426.1">
    <property type="nucleotide sequence ID" value="NZ_AP017928.1"/>
</dbReference>
<dbReference type="Gene3D" id="2.130.10.10">
    <property type="entry name" value="YVTN repeat-like/Quinoprotein amine dehydrogenase"/>
    <property type="match status" value="2"/>
</dbReference>
<protein>
    <recommendedName>
        <fullName evidence="4">YncE family protein</fullName>
    </recommendedName>
</protein>
<accession>A0A250KZQ1</accession>
<dbReference type="SUPFAM" id="SSF50969">
    <property type="entry name" value="YVTN repeat-like/Quinoprotein amine dehydrogenase"/>
    <property type="match status" value="1"/>
</dbReference>
<reference evidence="2 3" key="1">
    <citation type="submission" date="2016-12" db="EMBL/GenBank/DDBJ databases">
        <title>Genome sequencing of Methylocaldum marinum.</title>
        <authorList>
            <person name="Takeuchi M."/>
            <person name="Kamagata Y."/>
            <person name="Hiraoka S."/>
            <person name="Oshima K."/>
            <person name="Hattori M."/>
            <person name="Iwasaki W."/>
        </authorList>
    </citation>
    <scope>NUCLEOTIDE SEQUENCE [LARGE SCALE GENOMIC DNA]</scope>
    <source>
        <strain evidence="2 3">S8</strain>
    </source>
</reference>
<evidence type="ECO:0000256" key="1">
    <source>
        <dbReference type="SAM" id="SignalP"/>
    </source>
</evidence>
<gene>
    <name evidence="2" type="ORF">sS8_5041</name>
</gene>
<evidence type="ECO:0000313" key="3">
    <source>
        <dbReference type="Proteomes" id="UP000266313"/>
    </source>
</evidence>
<organism evidence="2 3">
    <name type="scientific">Methylocaldum marinum</name>
    <dbReference type="NCBI Taxonomy" id="1432792"/>
    <lineage>
        <taxon>Bacteria</taxon>
        <taxon>Pseudomonadati</taxon>
        <taxon>Pseudomonadota</taxon>
        <taxon>Gammaproteobacteria</taxon>
        <taxon>Methylococcales</taxon>
        <taxon>Methylococcaceae</taxon>
        <taxon>Methylocaldum</taxon>
    </lineage>
</organism>